<accession>A0A6J7RYM4</accession>
<gene>
    <name evidence="1" type="ORF">UFOPK4173_00929</name>
</gene>
<dbReference type="EMBL" id="CAFBPW010000092">
    <property type="protein sequence ID" value="CAB5033985.1"/>
    <property type="molecule type" value="Genomic_DNA"/>
</dbReference>
<sequence length="344" mass="36967">MRIPGTGISRTRRLSGRSSRGMAGFTLMDSLLALLISGVLIAPVLGGVFVILKTAPGASTQGDGLSVTRNQAQVFQNFQLTNATSILTDEWRQASIIKLLDTYRPDFGNECNNGTTGSSLGTFPNFNKPVIALQTIGKADSALKQRNPDVSLINPYRGSMLPTPMGLHRVVYNLVGRVSGGQPVKGVDGTQLFDLVRRECAVDSTGLPRVNPADPNNDSCNDRDSMYADCRGWRLQPGTVNQSEVLSDLQDSPKSWTPVRTVISNVKSIDKQGIRARPRGVASTATPVAGAPAVTSCNDVRKYPGDTVDYDQCDVTLVVTFGDEDTDPSNNRVEKIYLSQGAGF</sequence>
<evidence type="ECO:0000313" key="1">
    <source>
        <dbReference type="EMBL" id="CAB5033985.1"/>
    </source>
</evidence>
<name>A0A6J7RYM4_9ZZZZ</name>
<organism evidence="1">
    <name type="scientific">freshwater metagenome</name>
    <dbReference type="NCBI Taxonomy" id="449393"/>
    <lineage>
        <taxon>unclassified sequences</taxon>
        <taxon>metagenomes</taxon>
        <taxon>ecological metagenomes</taxon>
    </lineage>
</organism>
<protein>
    <submittedName>
        <fullName evidence="1">Unannotated protein</fullName>
    </submittedName>
</protein>
<reference evidence="1" key="1">
    <citation type="submission" date="2020-05" db="EMBL/GenBank/DDBJ databases">
        <authorList>
            <person name="Chiriac C."/>
            <person name="Salcher M."/>
            <person name="Ghai R."/>
            <person name="Kavagutti S V."/>
        </authorList>
    </citation>
    <scope>NUCLEOTIDE SEQUENCE</scope>
</reference>
<dbReference type="AlphaFoldDB" id="A0A6J7RYM4"/>
<proteinExistence type="predicted"/>